<dbReference type="InterPro" id="IPR000801">
    <property type="entry name" value="Esterase-like"/>
</dbReference>
<dbReference type="PANTHER" id="PTHR10061">
    <property type="entry name" value="S-FORMYLGLUTATHIONE HYDROLASE"/>
    <property type="match status" value="1"/>
</dbReference>
<feature type="active site" description="Charge relay system" evidence="7">
    <location>
        <position position="227"/>
    </location>
</feature>
<evidence type="ECO:0000256" key="3">
    <source>
        <dbReference type="ARBA" id="ARBA00022487"/>
    </source>
</evidence>
<evidence type="ECO:0000256" key="8">
    <source>
        <dbReference type="RuleBase" id="RU363068"/>
    </source>
</evidence>
<dbReference type="Proteomes" id="UP000778970">
    <property type="component" value="Unassembled WGS sequence"/>
</dbReference>
<dbReference type="InterPro" id="IPR029058">
    <property type="entry name" value="AB_hydrolase_fold"/>
</dbReference>
<evidence type="ECO:0000256" key="1">
    <source>
        <dbReference type="ARBA" id="ARBA00005622"/>
    </source>
</evidence>
<name>A0A934V0M9_9PROT</name>
<reference evidence="9" key="1">
    <citation type="submission" date="2017-08" db="EMBL/GenBank/DDBJ databases">
        <authorList>
            <person name="Imhoff J.F."/>
            <person name="Rahn T."/>
            <person name="Kuenzel S."/>
            <person name="Neulinger S.C."/>
        </authorList>
    </citation>
    <scope>NUCLEOTIDE SEQUENCE</scope>
    <source>
        <strain evidence="9">DSM 9154</strain>
    </source>
</reference>
<dbReference type="Pfam" id="PF00756">
    <property type="entry name" value="Esterase"/>
    <property type="match status" value="1"/>
</dbReference>
<keyword evidence="3 8" id="KW-0719">Serine esterase</keyword>
<keyword evidence="10" id="KW-1185">Reference proteome</keyword>
<dbReference type="AlphaFoldDB" id="A0A934V0M9"/>
<dbReference type="PANTHER" id="PTHR10061:SF0">
    <property type="entry name" value="S-FORMYLGLUTATHIONE HYDROLASE"/>
    <property type="match status" value="1"/>
</dbReference>
<organism evidence="9 10">
    <name type="scientific">Rhodovibrio salinarum</name>
    <dbReference type="NCBI Taxonomy" id="1087"/>
    <lineage>
        <taxon>Bacteria</taxon>
        <taxon>Pseudomonadati</taxon>
        <taxon>Pseudomonadota</taxon>
        <taxon>Alphaproteobacteria</taxon>
        <taxon>Rhodospirillales</taxon>
        <taxon>Rhodovibrionaceae</taxon>
        <taxon>Rhodovibrio</taxon>
    </lineage>
</organism>
<dbReference type="FunFam" id="3.40.50.1820:FF:000002">
    <property type="entry name" value="S-formylglutathione hydrolase"/>
    <property type="match status" value="1"/>
</dbReference>
<accession>A0A934V0M9</accession>
<feature type="active site" description="Charge relay system" evidence="7">
    <location>
        <position position="151"/>
    </location>
</feature>
<sequence>MTAIETVSEQACFGGVQGFYRHRSDVCGCDMTFAVYSPPQAKAGARLPAVTYLAGLTCTPETFTIKAGAQRVAAELGLILVMPDTSPRGVDLPGEDEAYDFGSGAGFYLDATQEPWAHHYQMESYVTRELPNLVAAHFPVDENRRGVMGHSMGGHGALTLHLKHPRLYRSCSAFAPIVAPMQVPWGEKAFAGYLGDDRDAWARHDACELLKQGASGAEILIDQGEADQFLTRELQPERFEQAADAAGQPYRLRRQPGYDHSYYFIQTFVEDHLRHHAAALGA</sequence>
<dbReference type="Gene3D" id="3.40.50.1820">
    <property type="entry name" value="alpha/beta hydrolase"/>
    <property type="match status" value="1"/>
</dbReference>
<keyword evidence="4 8" id="KW-0378">Hydrolase</keyword>
<comment type="caution">
    <text evidence="9">The sequence shown here is derived from an EMBL/GenBank/DDBJ whole genome shotgun (WGS) entry which is preliminary data.</text>
</comment>
<dbReference type="GO" id="GO:0018738">
    <property type="term" value="F:S-formylglutathione hydrolase activity"/>
    <property type="evidence" value="ECO:0007669"/>
    <property type="project" value="UniProtKB-UniRule"/>
</dbReference>
<comment type="similarity">
    <text evidence="1 8">Belongs to the esterase D family.</text>
</comment>
<dbReference type="NCBIfam" id="TIGR02821">
    <property type="entry name" value="fghA_ester_D"/>
    <property type="match status" value="1"/>
</dbReference>
<dbReference type="InterPro" id="IPR014186">
    <property type="entry name" value="S-formylglutathione_hydrol"/>
</dbReference>
<evidence type="ECO:0000256" key="5">
    <source>
        <dbReference type="ARBA" id="ARBA00047590"/>
    </source>
</evidence>
<comment type="function">
    <text evidence="8">Serine hydrolase involved in the detoxification of formaldehyde.</text>
</comment>
<evidence type="ECO:0000313" key="10">
    <source>
        <dbReference type="Proteomes" id="UP000778970"/>
    </source>
</evidence>
<gene>
    <name evidence="9" type="primary">fghA</name>
    <name evidence="9" type="ORF">CKO21_10275</name>
</gene>
<evidence type="ECO:0000256" key="6">
    <source>
        <dbReference type="NCBIfam" id="TIGR02821"/>
    </source>
</evidence>
<proteinExistence type="inferred from homology"/>
<dbReference type="EC" id="3.1.2.12" evidence="2 6"/>
<evidence type="ECO:0000313" key="9">
    <source>
        <dbReference type="EMBL" id="MBK1697630.1"/>
    </source>
</evidence>
<feature type="active site" description="Charge relay system" evidence="7">
    <location>
        <position position="260"/>
    </location>
</feature>
<evidence type="ECO:0000256" key="2">
    <source>
        <dbReference type="ARBA" id="ARBA00012479"/>
    </source>
</evidence>
<evidence type="ECO:0000256" key="7">
    <source>
        <dbReference type="PIRSR" id="PIRSR614186-1"/>
    </source>
</evidence>
<dbReference type="GO" id="GO:0052689">
    <property type="term" value="F:carboxylic ester hydrolase activity"/>
    <property type="evidence" value="ECO:0007669"/>
    <property type="project" value="UniProtKB-KW"/>
</dbReference>
<dbReference type="RefSeq" id="WP_027289131.1">
    <property type="nucleotide sequence ID" value="NZ_NRRE01000026.1"/>
</dbReference>
<dbReference type="GO" id="GO:0046294">
    <property type="term" value="P:formaldehyde catabolic process"/>
    <property type="evidence" value="ECO:0007669"/>
    <property type="project" value="InterPro"/>
</dbReference>
<dbReference type="SUPFAM" id="SSF53474">
    <property type="entry name" value="alpha/beta-Hydrolases"/>
    <property type="match status" value="1"/>
</dbReference>
<dbReference type="GO" id="GO:0005829">
    <property type="term" value="C:cytosol"/>
    <property type="evidence" value="ECO:0007669"/>
    <property type="project" value="TreeGrafter"/>
</dbReference>
<protein>
    <recommendedName>
        <fullName evidence="2 6">S-formylglutathione hydrolase</fullName>
        <ecNumber evidence="2 6">3.1.2.12</ecNumber>
    </recommendedName>
</protein>
<comment type="catalytic activity">
    <reaction evidence="5 8">
        <text>S-formylglutathione + H2O = formate + glutathione + H(+)</text>
        <dbReference type="Rhea" id="RHEA:14961"/>
        <dbReference type="ChEBI" id="CHEBI:15377"/>
        <dbReference type="ChEBI" id="CHEBI:15378"/>
        <dbReference type="ChEBI" id="CHEBI:15740"/>
        <dbReference type="ChEBI" id="CHEBI:57688"/>
        <dbReference type="ChEBI" id="CHEBI:57925"/>
        <dbReference type="EC" id="3.1.2.12"/>
    </reaction>
</comment>
<evidence type="ECO:0000256" key="4">
    <source>
        <dbReference type="ARBA" id="ARBA00022801"/>
    </source>
</evidence>
<reference evidence="9" key="2">
    <citation type="journal article" date="2020" name="Microorganisms">
        <title>Osmotic Adaptation and Compatible Solute Biosynthesis of Phototrophic Bacteria as Revealed from Genome Analyses.</title>
        <authorList>
            <person name="Imhoff J.F."/>
            <person name="Rahn T."/>
            <person name="Kunzel S."/>
            <person name="Keller A."/>
            <person name="Neulinger S.C."/>
        </authorList>
    </citation>
    <scope>NUCLEOTIDE SEQUENCE</scope>
    <source>
        <strain evidence="9">DSM 9154</strain>
    </source>
</reference>
<dbReference type="EMBL" id="NRRE01000026">
    <property type="protein sequence ID" value="MBK1697630.1"/>
    <property type="molecule type" value="Genomic_DNA"/>
</dbReference>